<proteinExistence type="predicted"/>
<dbReference type="Proteomes" id="UP000017836">
    <property type="component" value="Unassembled WGS sequence"/>
</dbReference>
<accession>U5D064</accession>
<keyword evidence="2" id="KW-1185">Reference proteome</keyword>
<name>U5D064_AMBTC</name>
<sequence>MGWSFTFGPGLFTLQFQGLGEHPFSSHPQLLLLSQLSIIVAFYASSALTMVNLSVPQETAAWFIVMAFTFLIRDAGSMASSGTKRECSKDDGDIEEGMGELNGFCLCSKWLGCLCPKWFSGCCTRTSRGSTANYFG</sequence>
<reference evidence="2" key="1">
    <citation type="journal article" date="2013" name="Science">
        <title>The Amborella genome and the evolution of flowering plants.</title>
        <authorList>
            <consortium name="Amborella Genome Project"/>
        </authorList>
    </citation>
    <scope>NUCLEOTIDE SEQUENCE [LARGE SCALE GENOMIC DNA]</scope>
</reference>
<evidence type="ECO:0000313" key="2">
    <source>
        <dbReference type="Proteomes" id="UP000017836"/>
    </source>
</evidence>
<organism evidence="1 2">
    <name type="scientific">Amborella trichopoda</name>
    <dbReference type="NCBI Taxonomy" id="13333"/>
    <lineage>
        <taxon>Eukaryota</taxon>
        <taxon>Viridiplantae</taxon>
        <taxon>Streptophyta</taxon>
        <taxon>Embryophyta</taxon>
        <taxon>Tracheophyta</taxon>
        <taxon>Spermatophyta</taxon>
        <taxon>Magnoliopsida</taxon>
        <taxon>Amborellales</taxon>
        <taxon>Amborellaceae</taxon>
        <taxon>Amborella</taxon>
    </lineage>
</organism>
<dbReference type="EMBL" id="KI392495">
    <property type="protein sequence ID" value="ERN15819.1"/>
    <property type="molecule type" value="Genomic_DNA"/>
</dbReference>
<dbReference type="HOGENOM" id="CLU_1878207_0_0_1"/>
<gene>
    <name evidence="1" type="ORF">AMTR_s00039p00156150</name>
</gene>
<protein>
    <submittedName>
        <fullName evidence="1">Uncharacterized protein</fullName>
    </submittedName>
</protein>
<dbReference type="Gramene" id="ERN15819">
    <property type="protein sequence ID" value="ERN15819"/>
    <property type="gene ID" value="AMTR_s00039p00156150"/>
</dbReference>
<dbReference type="AlphaFoldDB" id="U5D064"/>
<evidence type="ECO:0000313" key="1">
    <source>
        <dbReference type="EMBL" id="ERN15819.1"/>
    </source>
</evidence>